<dbReference type="Proteomes" id="UP000241203">
    <property type="component" value="Unassembled WGS sequence"/>
</dbReference>
<dbReference type="RefSeq" id="WP_106563087.1">
    <property type="nucleotide sequence ID" value="NZ_PYAU01000001.1"/>
</dbReference>
<feature type="active site" description="Proton donor/acceptor" evidence="2">
    <location>
        <position position="153"/>
    </location>
</feature>
<dbReference type="SUPFAM" id="SSF63817">
    <property type="entry name" value="Sortase"/>
    <property type="match status" value="1"/>
</dbReference>
<comment type="caution">
    <text evidence="5">The sequence shown here is derived from an EMBL/GenBank/DDBJ whole genome shotgun (WGS) entry which is preliminary data.</text>
</comment>
<feature type="active site" description="Acyl-thioester intermediate" evidence="2">
    <location>
        <position position="221"/>
    </location>
</feature>
<name>A0A2P8GVL8_9MICO</name>
<sequence length="258" mass="28085">MATMGERRSARRDRTRKRHRITFLGVVGELSITAGVLIFLFLFWQLWFNDLVVRAEQNTAAEELSQSFIDAAQQDPTAAPSDDPVDPTAPPIGTTAGDAQEFGVLTIPRFGDDYNAKIAGGITRTRTLNPIGIGHYMTTQAPGEVGNFAVAGHRTTYGKPLNEIANLRVGDAIVVQTAEGWYTYRFRTLEYVTPTASDVLNPVPQADEVEATDRLITLTSCSPMYSAAERIIAYGVFESFTPITDPAPASLELPEGDG</sequence>
<keyword evidence="4" id="KW-0472">Membrane</keyword>
<evidence type="ECO:0000313" key="8">
    <source>
        <dbReference type="Proteomes" id="UP000268291"/>
    </source>
</evidence>
<gene>
    <name evidence="5" type="ORF">CLV49_1629</name>
    <name evidence="6" type="ORF">ELQ93_11050</name>
</gene>
<dbReference type="OrthoDB" id="5242879at2"/>
<proteinExistence type="predicted"/>
<protein>
    <submittedName>
        <fullName evidence="6">Class E sortase</fullName>
    </submittedName>
    <submittedName>
        <fullName evidence="5">Sortase A</fullName>
    </submittedName>
</protein>
<dbReference type="AlphaFoldDB" id="A0A2P8GVL8"/>
<evidence type="ECO:0000256" key="4">
    <source>
        <dbReference type="SAM" id="Phobius"/>
    </source>
</evidence>
<reference evidence="6 8" key="2">
    <citation type="submission" date="2018-12" db="EMBL/GenBank/DDBJ databases">
        <authorList>
            <person name="hu s."/>
            <person name="Xu Y."/>
            <person name="Xu B."/>
            <person name="Li F."/>
        </authorList>
    </citation>
    <scope>NUCLEOTIDE SEQUENCE [LARGE SCALE GENOMIC DNA]</scope>
    <source>
        <strain evidence="6 8">KSW2-17</strain>
    </source>
</reference>
<evidence type="ECO:0000313" key="6">
    <source>
        <dbReference type="EMBL" id="RUQ87419.1"/>
    </source>
</evidence>
<keyword evidence="8" id="KW-1185">Reference proteome</keyword>
<dbReference type="Proteomes" id="UP000268291">
    <property type="component" value="Unassembled WGS sequence"/>
</dbReference>
<dbReference type="InterPro" id="IPR005754">
    <property type="entry name" value="Sortase"/>
</dbReference>
<dbReference type="GO" id="GO:0016787">
    <property type="term" value="F:hydrolase activity"/>
    <property type="evidence" value="ECO:0007669"/>
    <property type="project" value="UniProtKB-KW"/>
</dbReference>
<keyword evidence="1" id="KW-0378">Hydrolase</keyword>
<feature type="transmembrane region" description="Helical" evidence="4">
    <location>
        <begin position="21"/>
        <end position="47"/>
    </location>
</feature>
<dbReference type="CDD" id="cd05830">
    <property type="entry name" value="Sortase_E"/>
    <property type="match status" value="1"/>
</dbReference>
<dbReference type="InterPro" id="IPR053465">
    <property type="entry name" value="Sortase_Class_E"/>
</dbReference>
<dbReference type="Pfam" id="PF04203">
    <property type="entry name" value="Sortase"/>
    <property type="match status" value="1"/>
</dbReference>
<evidence type="ECO:0000313" key="7">
    <source>
        <dbReference type="Proteomes" id="UP000241203"/>
    </source>
</evidence>
<dbReference type="InterPro" id="IPR042003">
    <property type="entry name" value="Sortase_E"/>
</dbReference>
<dbReference type="Gene3D" id="2.40.260.10">
    <property type="entry name" value="Sortase"/>
    <property type="match status" value="1"/>
</dbReference>
<organism evidence="5 7">
    <name type="scientific">Labedella gwakjiensis</name>
    <dbReference type="NCBI Taxonomy" id="390269"/>
    <lineage>
        <taxon>Bacteria</taxon>
        <taxon>Bacillati</taxon>
        <taxon>Actinomycetota</taxon>
        <taxon>Actinomycetes</taxon>
        <taxon>Micrococcales</taxon>
        <taxon>Microbacteriaceae</taxon>
        <taxon>Labedella</taxon>
    </lineage>
</organism>
<dbReference type="EMBL" id="RZGY01000001">
    <property type="protein sequence ID" value="RUQ87419.1"/>
    <property type="molecule type" value="Genomic_DNA"/>
</dbReference>
<keyword evidence="4" id="KW-1133">Transmembrane helix</keyword>
<evidence type="ECO:0000313" key="5">
    <source>
        <dbReference type="EMBL" id="PSL38018.1"/>
    </source>
</evidence>
<dbReference type="InterPro" id="IPR023365">
    <property type="entry name" value="Sortase_dom-sf"/>
</dbReference>
<keyword evidence="4" id="KW-0812">Transmembrane</keyword>
<dbReference type="EMBL" id="PYAU01000001">
    <property type="protein sequence ID" value="PSL38018.1"/>
    <property type="molecule type" value="Genomic_DNA"/>
</dbReference>
<accession>A0A2P8GVL8</accession>
<evidence type="ECO:0000256" key="2">
    <source>
        <dbReference type="PIRSR" id="PIRSR605754-1"/>
    </source>
</evidence>
<feature type="region of interest" description="Disordered" evidence="3">
    <location>
        <begin position="74"/>
        <end position="97"/>
    </location>
</feature>
<reference evidence="5 7" key="1">
    <citation type="submission" date="2018-03" db="EMBL/GenBank/DDBJ databases">
        <title>Genomic Encyclopedia of Archaeal and Bacterial Type Strains, Phase II (KMG-II): from individual species to whole genera.</title>
        <authorList>
            <person name="Goeker M."/>
        </authorList>
    </citation>
    <scope>NUCLEOTIDE SEQUENCE [LARGE SCALE GENOMIC DNA]</scope>
    <source>
        <strain evidence="5 7">DSM 21548</strain>
    </source>
</reference>
<dbReference type="NCBIfam" id="NF033747">
    <property type="entry name" value="class_E_sortase"/>
    <property type="match status" value="1"/>
</dbReference>
<evidence type="ECO:0000256" key="3">
    <source>
        <dbReference type="SAM" id="MobiDB-lite"/>
    </source>
</evidence>
<evidence type="ECO:0000256" key="1">
    <source>
        <dbReference type="ARBA" id="ARBA00022801"/>
    </source>
</evidence>